<dbReference type="PANTHER" id="PTHR48032">
    <property type="entry name" value="RNA-BINDING PROTEIN MUSASHI HOMOLOG RBP6"/>
    <property type="match status" value="1"/>
</dbReference>
<dbReference type="CDD" id="cd12323">
    <property type="entry name" value="RRM2_MSI"/>
    <property type="match status" value="1"/>
</dbReference>
<comment type="subcellular location">
    <subcellularLocation>
        <location evidence="1">Cytoplasm</location>
    </subcellularLocation>
</comment>
<dbReference type="PANTHER" id="PTHR48032:SF18">
    <property type="entry name" value="RRM DOMAIN-CONTAINING PROTEIN"/>
    <property type="match status" value="1"/>
</dbReference>
<proteinExistence type="inferred from homology"/>
<evidence type="ECO:0000256" key="4">
    <source>
        <dbReference type="ARBA" id="ARBA00022737"/>
    </source>
</evidence>
<reference evidence="9" key="1">
    <citation type="submission" date="2025-08" db="UniProtKB">
        <authorList>
            <consortium name="RefSeq"/>
        </authorList>
    </citation>
    <scope>IDENTIFICATION</scope>
    <source>
        <tissue evidence="9">Tentacle</tissue>
    </source>
</reference>
<feature type="domain" description="RRM" evidence="7">
    <location>
        <begin position="107"/>
        <end position="184"/>
    </location>
</feature>
<dbReference type="OrthoDB" id="1875751at2759"/>
<dbReference type="GO" id="GO:0005737">
    <property type="term" value="C:cytoplasm"/>
    <property type="evidence" value="ECO:0007669"/>
    <property type="project" value="UniProtKB-SubCell"/>
</dbReference>
<dbReference type="FunFam" id="3.30.70.330:FF:000025">
    <property type="entry name" value="RNA-binding protein Musashi homolog 2 isoform X1"/>
    <property type="match status" value="1"/>
</dbReference>
<keyword evidence="4" id="KW-0677">Repeat</keyword>
<organism evidence="8 9">
    <name type="scientific">Actinia tenebrosa</name>
    <name type="common">Australian red waratah sea anemone</name>
    <dbReference type="NCBI Taxonomy" id="6105"/>
    <lineage>
        <taxon>Eukaryota</taxon>
        <taxon>Metazoa</taxon>
        <taxon>Cnidaria</taxon>
        <taxon>Anthozoa</taxon>
        <taxon>Hexacorallia</taxon>
        <taxon>Actiniaria</taxon>
        <taxon>Actiniidae</taxon>
        <taxon>Actinia</taxon>
    </lineage>
</organism>
<protein>
    <submittedName>
        <fullName evidence="9">RNA-binding protein Musashi homolog 2-like</fullName>
    </submittedName>
</protein>
<evidence type="ECO:0000256" key="3">
    <source>
        <dbReference type="ARBA" id="ARBA00022490"/>
    </source>
</evidence>
<dbReference type="RefSeq" id="XP_031573875.1">
    <property type="nucleotide sequence ID" value="XM_031718015.1"/>
</dbReference>
<feature type="domain" description="RRM" evidence="7">
    <location>
        <begin position="18"/>
        <end position="99"/>
    </location>
</feature>
<dbReference type="InterPro" id="IPR000504">
    <property type="entry name" value="RRM_dom"/>
</dbReference>
<accession>A0A6P8JAN2</accession>
<dbReference type="InterPro" id="IPR035979">
    <property type="entry name" value="RBD_domain_sf"/>
</dbReference>
<sequence length="393" mass="42207">MEENSSASSKNDGSNDPGKMFIGGLSWQTTAEALRQYFAKYGELKECVVMRDPVSKRSRGFGFVTFIEPNCVDVVLNSCPHDLDGKKIDPKVAVPKRAPAKMVTSTKKIFVGGLSTNTSEEDMKNYFGKFGTITEVMLMFDKATQRHRGFGFVTFDSESSADDACGNQFHLINNKKVEVKKAQPKEVMYSLQGGRGRARGGMFGRGIFYPLPGYGRTQGFPVPGLSANPFQGYNAAYAAYAAFAAQGRGRGRGRGFITGYPGAIGFPNYVVNQGDQRRPAGGQYYAEYAAIGNSGARGNNPRHEVQQLETIPDYQDYGGGMQALNGYHQGQHGYGPPPTSPVSRAFAAATSPGPVNVGQEMNYMSAAGGSGAGELGFTATSPQPNAYNPGLQF</sequence>
<evidence type="ECO:0000256" key="2">
    <source>
        <dbReference type="ARBA" id="ARBA00006635"/>
    </source>
</evidence>
<dbReference type="InterPro" id="IPR034126">
    <property type="entry name" value="MSI_RRM2"/>
</dbReference>
<dbReference type="SMART" id="SM00360">
    <property type="entry name" value="RRM"/>
    <property type="match status" value="2"/>
</dbReference>
<dbReference type="GeneID" id="116307714"/>
<evidence type="ECO:0000256" key="1">
    <source>
        <dbReference type="ARBA" id="ARBA00004496"/>
    </source>
</evidence>
<gene>
    <name evidence="9" type="primary">LOC116307714</name>
</gene>
<dbReference type="InParanoid" id="A0A6P8JAN2"/>
<evidence type="ECO:0000256" key="6">
    <source>
        <dbReference type="PROSITE-ProRule" id="PRU00176"/>
    </source>
</evidence>
<dbReference type="Gene3D" id="3.30.70.330">
    <property type="match status" value="2"/>
</dbReference>
<name>A0A6P8JAN2_ACTTE</name>
<dbReference type="Pfam" id="PF00076">
    <property type="entry name" value="RRM_1"/>
    <property type="match status" value="2"/>
</dbReference>
<keyword evidence="5 6" id="KW-0694">RNA-binding</keyword>
<dbReference type="GO" id="GO:0006417">
    <property type="term" value="P:regulation of translation"/>
    <property type="evidence" value="ECO:0007669"/>
    <property type="project" value="TreeGrafter"/>
</dbReference>
<dbReference type="AlphaFoldDB" id="A0A6P8JAN2"/>
<dbReference type="Proteomes" id="UP000515163">
    <property type="component" value="Unplaced"/>
</dbReference>
<dbReference type="KEGG" id="aten:116307714"/>
<evidence type="ECO:0000256" key="5">
    <source>
        <dbReference type="ARBA" id="ARBA00022884"/>
    </source>
</evidence>
<dbReference type="GO" id="GO:0003729">
    <property type="term" value="F:mRNA binding"/>
    <property type="evidence" value="ECO:0007669"/>
    <property type="project" value="TreeGrafter"/>
</dbReference>
<keyword evidence="3" id="KW-0963">Cytoplasm</keyword>
<dbReference type="CDD" id="cd12576">
    <property type="entry name" value="RRM1_MSI"/>
    <property type="match status" value="1"/>
</dbReference>
<dbReference type="FunCoup" id="A0A6P8JAN2">
    <property type="interactions" value="1744"/>
</dbReference>
<evidence type="ECO:0000313" key="9">
    <source>
        <dbReference type="RefSeq" id="XP_031573875.1"/>
    </source>
</evidence>
<comment type="similarity">
    <text evidence="2">Belongs to the Musashi family.</text>
</comment>
<evidence type="ECO:0000313" key="8">
    <source>
        <dbReference type="Proteomes" id="UP000515163"/>
    </source>
</evidence>
<dbReference type="PROSITE" id="PS50102">
    <property type="entry name" value="RRM"/>
    <property type="match status" value="2"/>
</dbReference>
<dbReference type="SUPFAM" id="SSF54928">
    <property type="entry name" value="RNA-binding domain, RBD"/>
    <property type="match status" value="2"/>
</dbReference>
<evidence type="ECO:0000259" key="7">
    <source>
        <dbReference type="PROSITE" id="PS50102"/>
    </source>
</evidence>
<keyword evidence="8" id="KW-1185">Reference proteome</keyword>
<dbReference type="InterPro" id="IPR012677">
    <property type="entry name" value="Nucleotide-bd_a/b_plait_sf"/>
</dbReference>